<reference evidence="1 2" key="1">
    <citation type="journal article" date="2019" name="Emerg. Microbes Infect.">
        <title>Comprehensive subspecies identification of 175 nontuberculous mycobacteria species based on 7547 genomic profiles.</title>
        <authorList>
            <person name="Matsumoto Y."/>
            <person name="Kinjo T."/>
            <person name="Motooka D."/>
            <person name="Nabeya D."/>
            <person name="Jung N."/>
            <person name="Uechi K."/>
            <person name="Horii T."/>
            <person name="Iida T."/>
            <person name="Fujita J."/>
            <person name="Nakamura S."/>
        </authorList>
    </citation>
    <scope>NUCLEOTIDE SEQUENCE [LARGE SCALE GENOMIC DNA]</scope>
    <source>
        <strain evidence="1 2">JCM 30725</strain>
    </source>
</reference>
<comment type="caution">
    <text evidence="1">The sequence shown here is derived from an EMBL/GenBank/DDBJ whole genome shotgun (WGS) entry which is preliminary data.</text>
</comment>
<dbReference type="EMBL" id="BLKZ01000001">
    <property type="protein sequence ID" value="GFG90530.1"/>
    <property type="molecule type" value="Genomic_DNA"/>
</dbReference>
<protein>
    <submittedName>
        <fullName evidence="1">Uncharacterized protein</fullName>
    </submittedName>
</protein>
<evidence type="ECO:0000313" key="1">
    <source>
        <dbReference type="EMBL" id="GFG90530.1"/>
    </source>
</evidence>
<dbReference type="AlphaFoldDB" id="A0A7I9YPD2"/>
<name>A0A7I9YPD2_MYCBU</name>
<keyword evidence="2" id="KW-1185">Reference proteome</keyword>
<dbReference type="Proteomes" id="UP000465360">
    <property type="component" value="Unassembled WGS sequence"/>
</dbReference>
<organism evidence="1 2">
    <name type="scientific">Mycobacterium bourgelatii</name>
    <dbReference type="NCBI Taxonomy" id="1273442"/>
    <lineage>
        <taxon>Bacteria</taxon>
        <taxon>Bacillati</taxon>
        <taxon>Actinomycetota</taxon>
        <taxon>Actinomycetes</taxon>
        <taxon>Mycobacteriales</taxon>
        <taxon>Mycobacteriaceae</taxon>
        <taxon>Mycobacterium</taxon>
    </lineage>
</organism>
<proteinExistence type="predicted"/>
<sequence length="55" mass="6057">MNYRFRVGDGGAQTPSRVNYARASRGAFVNTGLRALGRYDLLFDADGGYVGLRTR</sequence>
<dbReference type="RefSeq" id="WP_163712316.1">
    <property type="nucleotide sequence ID" value="NZ_BLKZ01000001.1"/>
</dbReference>
<evidence type="ECO:0000313" key="2">
    <source>
        <dbReference type="Proteomes" id="UP000465360"/>
    </source>
</evidence>
<gene>
    <name evidence="1" type="ORF">MBOU_25720</name>
</gene>
<accession>A0A7I9YPD2</accession>